<protein>
    <submittedName>
        <fullName evidence="1">Uncharacterized protein</fullName>
    </submittedName>
</protein>
<dbReference type="OrthoDB" id="1883156at2759"/>
<proteinExistence type="predicted"/>
<name>A0A6A4P4H3_LUPAL</name>
<keyword evidence="2" id="KW-1185">Reference proteome</keyword>
<comment type="caution">
    <text evidence="1">The sequence shown here is derived from an EMBL/GenBank/DDBJ whole genome shotgun (WGS) entry which is preliminary data.</text>
</comment>
<sequence length="55" mass="6243">MEQRIQYYFLRICGVHEVGWLLDDGHAITSTCLFSSTANLEELSIALETRAPEDV</sequence>
<evidence type="ECO:0000313" key="1">
    <source>
        <dbReference type="EMBL" id="KAE9597595.1"/>
    </source>
</evidence>
<organism evidence="1 2">
    <name type="scientific">Lupinus albus</name>
    <name type="common">White lupine</name>
    <name type="synonym">Lupinus termis</name>
    <dbReference type="NCBI Taxonomy" id="3870"/>
    <lineage>
        <taxon>Eukaryota</taxon>
        <taxon>Viridiplantae</taxon>
        <taxon>Streptophyta</taxon>
        <taxon>Embryophyta</taxon>
        <taxon>Tracheophyta</taxon>
        <taxon>Spermatophyta</taxon>
        <taxon>Magnoliopsida</taxon>
        <taxon>eudicotyledons</taxon>
        <taxon>Gunneridae</taxon>
        <taxon>Pentapetalae</taxon>
        <taxon>rosids</taxon>
        <taxon>fabids</taxon>
        <taxon>Fabales</taxon>
        <taxon>Fabaceae</taxon>
        <taxon>Papilionoideae</taxon>
        <taxon>50 kb inversion clade</taxon>
        <taxon>genistoids sensu lato</taxon>
        <taxon>core genistoids</taxon>
        <taxon>Genisteae</taxon>
        <taxon>Lupinus</taxon>
    </lineage>
</organism>
<dbReference type="AlphaFoldDB" id="A0A6A4P4H3"/>
<evidence type="ECO:0000313" key="2">
    <source>
        <dbReference type="Proteomes" id="UP000447434"/>
    </source>
</evidence>
<gene>
    <name evidence="1" type="ORF">Lalb_Chr16g0388181</name>
</gene>
<dbReference type="EMBL" id="WOCE01000016">
    <property type="protein sequence ID" value="KAE9597595.1"/>
    <property type="molecule type" value="Genomic_DNA"/>
</dbReference>
<reference evidence="2" key="1">
    <citation type="journal article" date="2020" name="Nat. Commun.">
        <title>Genome sequence of the cluster root forming white lupin.</title>
        <authorList>
            <person name="Hufnagel B."/>
            <person name="Marques A."/>
            <person name="Soriano A."/>
            <person name="Marques L."/>
            <person name="Divol F."/>
            <person name="Doumas P."/>
            <person name="Sallet E."/>
            <person name="Mancinotti D."/>
            <person name="Carrere S."/>
            <person name="Marande W."/>
            <person name="Arribat S."/>
            <person name="Keller J."/>
            <person name="Huneau C."/>
            <person name="Blein T."/>
            <person name="Aime D."/>
            <person name="Laguerre M."/>
            <person name="Taylor J."/>
            <person name="Schubert V."/>
            <person name="Nelson M."/>
            <person name="Geu-Flores F."/>
            <person name="Crespi M."/>
            <person name="Gallardo-Guerrero K."/>
            <person name="Delaux P.-M."/>
            <person name="Salse J."/>
            <person name="Berges H."/>
            <person name="Guyot R."/>
            <person name="Gouzy J."/>
            <person name="Peret B."/>
        </authorList>
    </citation>
    <scope>NUCLEOTIDE SEQUENCE [LARGE SCALE GENOMIC DNA]</scope>
    <source>
        <strain evidence="2">cv. Amiga</strain>
    </source>
</reference>
<dbReference type="Proteomes" id="UP000447434">
    <property type="component" value="Chromosome 16"/>
</dbReference>
<accession>A0A6A4P4H3</accession>